<sequence length="327" mass="35746">MIKRSHFRPAFQSLESRRLLAADAAAVAEVAEIVAADVNADGSVTARDALEVINELNAAEVGGELSDLPVPPRVAAILDRLDVDGNGRLTSVDALRIINRINSDRVDLVDSVLRTLPTVGEDVANEVSGSLRDSVRTFVSELNTLRRDVNLPRQAVADVIGEIAEITRDRELSTTERTSAVLERVESIVDLVGLDSTNVENVRRRVRDVLDSLPDSLTDRLNEISPEILQTADRIVDSLEGGLSFSTIGGLLDNLRGLQTNLRFPSMSSVFAFVDLYRETTADRSFSDTELLQLRQSAATVLESAGIGGDLQNRLLDGFERVIRLRF</sequence>
<name>A0A5C6A0V6_9BACT</name>
<gene>
    <name evidence="1" type="ORF">Pla100_43720</name>
</gene>
<dbReference type="GO" id="GO:0000272">
    <property type="term" value="P:polysaccharide catabolic process"/>
    <property type="evidence" value="ECO:0007669"/>
    <property type="project" value="InterPro"/>
</dbReference>
<evidence type="ECO:0000313" key="2">
    <source>
        <dbReference type="Proteomes" id="UP000316213"/>
    </source>
</evidence>
<dbReference type="Pfam" id="PF00404">
    <property type="entry name" value="Dockerin_1"/>
    <property type="match status" value="1"/>
</dbReference>
<accession>A0A5C6A0V6</accession>
<organism evidence="1 2">
    <name type="scientific">Neorhodopirellula pilleata</name>
    <dbReference type="NCBI Taxonomy" id="2714738"/>
    <lineage>
        <taxon>Bacteria</taxon>
        <taxon>Pseudomonadati</taxon>
        <taxon>Planctomycetota</taxon>
        <taxon>Planctomycetia</taxon>
        <taxon>Pirellulales</taxon>
        <taxon>Pirellulaceae</taxon>
        <taxon>Neorhodopirellula</taxon>
    </lineage>
</organism>
<protein>
    <submittedName>
        <fullName evidence="1">Dockerin type I repeat protein</fullName>
    </submittedName>
</protein>
<dbReference type="AlphaFoldDB" id="A0A5C6A0V6"/>
<evidence type="ECO:0000313" key="1">
    <source>
        <dbReference type="EMBL" id="TWT93056.1"/>
    </source>
</evidence>
<reference evidence="1 2" key="1">
    <citation type="submission" date="2019-02" db="EMBL/GenBank/DDBJ databases">
        <title>Deep-cultivation of Planctomycetes and their phenomic and genomic characterization uncovers novel biology.</title>
        <authorList>
            <person name="Wiegand S."/>
            <person name="Jogler M."/>
            <person name="Boedeker C."/>
            <person name="Pinto D."/>
            <person name="Vollmers J."/>
            <person name="Rivas-Marin E."/>
            <person name="Kohn T."/>
            <person name="Peeters S.H."/>
            <person name="Heuer A."/>
            <person name="Rast P."/>
            <person name="Oberbeckmann S."/>
            <person name="Bunk B."/>
            <person name="Jeske O."/>
            <person name="Meyerdierks A."/>
            <person name="Storesund J.E."/>
            <person name="Kallscheuer N."/>
            <person name="Luecker S."/>
            <person name="Lage O.M."/>
            <person name="Pohl T."/>
            <person name="Merkel B.J."/>
            <person name="Hornburger P."/>
            <person name="Mueller R.-W."/>
            <person name="Bruemmer F."/>
            <person name="Labrenz M."/>
            <person name="Spormann A.M."/>
            <person name="Op Den Camp H."/>
            <person name="Overmann J."/>
            <person name="Amann R."/>
            <person name="Jetten M.S.M."/>
            <person name="Mascher T."/>
            <person name="Medema M.H."/>
            <person name="Devos D.P."/>
            <person name="Kaster A.-K."/>
            <person name="Ovreas L."/>
            <person name="Rohde M."/>
            <person name="Galperin M.Y."/>
            <person name="Jogler C."/>
        </authorList>
    </citation>
    <scope>NUCLEOTIDE SEQUENCE [LARGE SCALE GENOMIC DNA]</scope>
    <source>
        <strain evidence="1 2">Pla100</strain>
    </source>
</reference>
<dbReference type="RefSeq" id="WP_146579840.1">
    <property type="nucleotide sequence ID" value="NZ_SJPM01000010.1"/>
</dbReference>
<dbReference type="Gene3D" id="1.10.1330.10">
    <property type="entry name" value="Dockerin domain"/>
    <property type="match status" value="1"/>
</dbReference>
<dbReference type="GO" id="GO:0004553">
    <property type="term" value="F:hydrolase activity, hydrolyzing O-glycosyl compounds"/>
    <property type="evidence" value="ECO:0007669"/>
    <property type="project" value="InterPro"/>
</dbReference>
<comment type="caution">
    <text evidence="1">The sequence shown here is derived from an EMBL/GenBank/DDBJ whole genome shotgun (WGS) entry which is preliminary data.</text>
</comment>
<dbReference type="EMBL" id="SJPM01000010">
    <property type="protein sequence ID" value="TWT93056.1"/>
    <property type="molecule type" value="Genomic_DNA"/>
</dbReference>
<dbReference type="SUPFAM" id="SSF63446">
    <property type="entry name" value="Type I dockerin domain"/>
    <property type="match status" value="1"/>
</dbReference>
<dbReference type="InterPro" id="IPR036439">
    <property type="entry name" value="Dockerin_dom_sf"/>
</dbReference>
<keyword evidence="2" id="KW-1185">Reference proteome</keyword>
<dbReference type="InterPro" id="IPR002105">
    <property type="entry name" value="Dockerin_1_rpt"/>
</dbReference>
<proteinExistence type="predicted"/>
<dbReference type="Proteomes" id="UP000316213">
    <property type="component" value="Unassembled WGS sequence"/>
</dbReference>